<dbReference type="SUPFAM" id="SSF57845">
    <property type="entry name" value="B-box zinc-binding domain"/>
    <property type="match status" value="1"/>
</dbReference>
<dbReference type="PROSITE" id="PS50188">
    <property type="entry name" value="B302_SPRY"/>
    <property type="match status" value="1"/>
</dbReference>
<keyword evidence="2" id="KW-0479">Metal-binding</keyword>
<dbReference type="PANTHER" id="PTHR25465:SF73">
    <property type="entry name" value="E3 UBIQUITIN_ISG15 LIGASE TRIM25 ISOFORM X1"/>
    <property type="match status" value="1"/>
</dbReference>
<feature type="domain" description="B box-type" evidence="8">
    <location>
        <begin position="116"/>
        <end position="157"/>
    </location>
</feature>
<reference evidence="10 11" key="1">
    <citation type="journal article" date="2019" name="Mol. Ecol. Resour.">
        <title>Chromosome-level genome assembly of Triplophysa tibetana, a fish adapted to the harsh high-altitude environment of the Tibetan Plateau.</title>
        <authorList>
            <person name="Yang X."/>
            <person name="Liu H."/>
            <person name="Ma Z."/>
            <person name="Zou Y."/>
            <person name="Zou M."/>
            <person name="Mao Y."/>
            <person name="Li X."/>
            <person name="Wang H."/>
            <person name="Chen T."/>
            <person name="Wang W."/>
            <person name="Yang R."/>
        </authorList>
    </citation>
    <scope>NUCLEOTIDE SEQUENCE [LARGE SCALE GENOMIC DNA]</scope>
    <source>
        <strain evidence="10">TTIB1903HZAU</strain>
        <tissue evidence="10">Muscle</tissue>
    </source>
</reference>
<feature type="domain" description="RING-type" evidence="7">
    <location>
        <begin position="10"/>
        <end position="54"/>
    </location>
</feature>
<evidence type="ECO:0000256" key="1">
    <source>
        <dbReference type="ARBA" id="ARBA00022588"/>
    </source>
</evidence>
<dbReference type="InterPro" id="IPR000315">
    <property type="entry name" value="Znf_B-box"/>
</dbReference>
<evidence type="ECO:0000256" key="2">
    <source>
        <dbReference type="ARBA" id="ARBA00022723"/>
    </source>
</evidence>
<evidence type="ECO:0000256" key="4">
    <source>
        <dbReference type="ARBA" id="ARBA00022833"/>
    </source>
</evidence>
<evidence type="ECO:0000256" key="5">
    <source>
        <dbReference type="ARBA" id="ARBA00022859"/>
    </source>
</evidence>
<dbReference type="SUPFAM" id="SSF49899">
    <property type="entry name" value="Concanavalin A-like lectins/glucanases"/>
    <property type="match status" value="1"/>
</dbReference>
<accession>A0A5A9PAQ6</accession>
<dbReference type="GO" id="GO:0045087">
    <property type="term" value="P:innate immune response"/>
    <property type="evidence" value="ECO:0007669"/>
    <property type="project" value="UniProtKB-KW"/>
</dbReference>
<dbReference type="PROSITE" id="PS50119">
    <property type="entry name" value="ZF_BBOX"/>
    <property type="match status" value="1"/>
</dbReference>
<dbReference type="InterPro" id="IPR003877">
    <property type="entry name" value="SPRY_dom"/>
</dbReference>
<dbReference type="InterPro" id="IPR001870">
    <property type="entry name" value="B30.2/SPRY"/>
</dbReference>
<dbReference type="EMBL" id="SOYY01000007">
    <property type="protein sequence ID" value="KAA0719514.1"/>
    <property type="molecule type" value="Genomic_DNA"/>
</dbReference>
<dbReference type="InterPro" id="IPR001841">
    <property type="entry name" value="Znf_RING"/>
</dbReference>
<dbReference type="Pfam" id="PF00643">
    <property type="entry name" value="zf-B_box"/>
    <property type="match status" value="1"/>
</dbReference>
<dbReference type="GO" id="GO:0005737">
    <property type="term" value="C:cytoplasm"/>
    <property type="evidence" value="ECO:0007669"/>
    <property type="project" value="UniProtKB-ARBA"/>
</dbReference>
<dbReference type="InterPro" id="IPR027370">
    <property type="entry name" value="Znf-RING_euk"/>
</dbReference>
<dbReference type="Pfam" id="PF13445">
    <property type="entry name" value="zf-RING_UBOX"/>
    <property type="match status" value="1"/>
</dbReference>
<protein>
    <submittedName>
        <fullName evidence="10">E3 ubiquitin-protein ligase TRIM11</fullName>
    </submittedName>
</protein>
<sequence>MSSMEEIHMCPMCRDLFGQAQPFPCGHILCPACVRDAWRQSAGSDRGRFVCSLCLEERGVVVCDCCSQEESDEDQTRAAVKTCLRCEVSLCEQHLIPHLQRPAYRTHLLVEPLTDMSRRRCPAHQEVFRYYCIDDMEYVCADCILEGQHAQHMVKGMRTMEEEYKQDSSMSDVSQVLQMGSALQAQVDRLVSAVTNITEQERQLALERVQEDFSRVREDLKQTENMHRFLGSLLDESDPFLLIWAFQSEDSQMMAELDTPVFTPAQPNMNKKRVIENVENKYREFIAEILRCLVELKRDLLSSPLIMDRNSAHPLLNVSDHLRSVTRLKKRVSVPEHPDRFDHWCQVISCQMFSSGTHYWELEVEGFWDIAVTYHSISRKAKEGTAFGCNKVSWSLTQQHDRKLAAWHNRKKTRLSTIMSGNHLAVFLDYDSGSITFSEVGPSSTLLPLHKFSTNFAQPVCLGFGLYKPELNSRVTILKKI</sequence>
<dbReference type="PRINTS" id="PR01407">
    <property type="entry name" value="BUTYPHLNCDUF"/>
</dbReference>
<evidence type="ECO:0000259" key="8">
    <source>
        <dbReference type="PROSITE" id="PS50119"/>
    </source>
</evidence>
<evidence type="ECO:0000259" key="7">
    <source>
        <dbReference type="PROSITE" id="PS50089"/>
    </source>
</evidence>
<keyword evidence="5" id="KW-0391">Immunity</keyword>
<dbReference type="InterPro" id="IPR003879">
    <property type="entry name" value="Butyrophylin_SPRY"/>
</dbReference>
<dbReference type="PANTHER" id="PTHR25465">
    <property type="entry name" value="B-BOX DOMAIN CONTAINING"/>
    <property type="match status" value="1"/>
</dbReference>
<dbReference type="Pfam" id="PF00622">
    <property type="entry name" value="SPRY"/>
    <property type="match status" value="1"/>
</dbReference>
<evidence type="ECO:0000313" key="11">
    <source>
        <dbReference type="Proteomes" id="UP000324632"/>
    </source>
</evidence>
<keyword evidence="3 6" id="KW-0863">Zinc-finger</keyword>
<dbReference type="Gene3D" id="3.30.40.10">
    <property type="entry name" value="Zinc/RING finger domain, C3HC4 (zinc finger)"/>
    <property type="match status" value="1"/>
</dbReference>
<dbReference type="InterPro" id="IPR043136">
    <property type="entry name" value="B30.2/SPRY_sf"/>
</dbReference>
<dbReference type="Proteomes" id="UP000324632">
    <property type="component" value="Chromosome 7"/>
</dbReference>
<gene>
    <name evidence="10" type="ORF">E1301_Tti016021</name>
</gene>
<keyword evidence="4" id="KW-0862">Zinc</keyword>
<dbReference type="PROSITE" id="PS50089">
    <property type="entry name" value="ZF_RING_2"/>
    <property type="match status" value="1"/>
</dbReference>
<organism evidence="10 11">
    <name type="scientific">Triplophysa tibetana</name>
    <dbReference type="NCBI Taxonomy" id="1572043"/>
    <lineage>
        <taxon>Eukaryota</taxon>
        <taxon>Metazoa</taxon>
        <taxon>Chordata</taxon>
        <taxon>Craniata</taxon>
        <taxon>Vertebrata</taxon>
        <taxon>Euteleostomi</taxon>
        <taxon>Actinopterygii</taxon>
        <taxon>Neopterygii</taxon>
        <taxon>Teleostei</taxon>
        <taxon>Ostariophysi</taxon>
        <taxon>Cypriniformes</taxon>
        <taxon>Nemacheilidae</taxon>
        <taxon>Triplophysa</taxon>
    </lineage>
</organism>
<feature type="domain" description="B30.2/SPRY" evidence="9">
    <location>
        <begin position="285"/>
        <end position="481"/>
    </location>
</feature>
<dbReference type="InterPro" id="IPR013320">
    <property type="entry name" value="ConA-like_dom_sf"/>
</dbReference>
<evidence type="ECO:0000259" key="9">
    <source>
        <dbReference type="PROSITE" id="PS50188"/>
    </source>
</evidence>
<proteinExistence type="predicted"/>
<dbReference type="InterPro" id="IPR051051">
    <property type="entry name" value="E3_ubiq-ligase_TRIM/RNF"/>
</dbReference>
<name>A0A5A9PAQ6_9TELE</name>
<dbReference type="SMART" id="SM00589">
    <property type="entry name" value="PRY"/>
    <property type="match status" value="1"/>
</dbReference>
<dbReference type="Gene3D" id="3.30.160.60">
    <property type="entry name" value="Classic Zinc Finger"/>
    <property type="match status" value="1"/>
</dbReference>
<dbReference type="GO" id="GO:0008270">
    <property type="term" value="F:zinc ion binding"/>
    <property type="evidence" value="ECO:0007669"/>
    <property type="project" value="UniProtKB-KW"/>
</dbReference>
<comment type="caution">
    <text evidence="10">The sequence shown here is derived from an EMBL/GenBank/DDBJ whole genome shotgun (WGS) entry which is preliminary data.</text>
</comment>
<dbReference type="InterPro" id="IPR013083">
    <property type="entry name" value="Znf_RING/FYVE/PHD"/>
</dbReference>
<dbReference type="Gene3D" id="2.60.120.920">
    <property type="match status" value="1"/>
</dbReference>
<dbReference type="AlphaFoldDB" id="A0A5A9PAQ6"/>
<dbReference type="InterPro" id="IPR006574">
    <property type="entry name" value="PRY"/>
</dbReference>
<evidence type="ECO:0000256" key="3">
    <source>
        <dbReference type="ARBA" id="ARBA00022771"/>
    </source>
</evidence>
<evidence type="ECO:0000256" key="6">
    <source>
        <dbReference type="PROSITE-ProRule" id="PRU00024"/>
    </source>
</evidence>
<evidence type="ECO:0000313" key="10">
    <source>
        <dbReference type="EMBL" id="KAA0719514.1"/>
    </source>
</evidence>
<dbReference type="SUPFAM" id="SSF57850">
    <property type="entry name" value="RING/U-box"/>
    <property type="match status" value="1"/>
</dbReference>
<dbReference type="InterPro" id="IPR017907">
    <property type="entry name" value="Znf_RING_CS"/>
</dbReference>
<dbReference type="PROSITE" id="PS00518">
    <property type="entry name" value="ZF_RING_1"/>
    <property type="match status" value="1"/>
</dbReference>
<keyword evidence="11" id="KW-1185">Reference proteome</keyword>
<dbReference type="SMART" id="SM00336">
    <property type="entry name" value="BBOX"/>
    <property type="match status" value="1"/>
</dbReference>
<keyword evidence="1" id="KW-0399">Innate immunity</keyword>
<dbReference type="Pfam" id="PF13765">
    <property type="entry name" value="PRY"/>
    <property type="match status" value="1"/>
</dbReference>